<reference evidence="2" key="1">
    <citation type="submission" date="2024-07" db="EMBL/GenBank/DDBJ databases">
        <title>Two chromosome-level genome assemblies of Korean endemic species Abeliophyllum distichum and Forsythia ovata (Oleaceae).</title>
        <authorList>
            <person name="Jang H."/>
        </authorList>
    </citation>
    <scope>NUCLEOTIDE SEQUENCE [LARGE SCALE GENOMIC DNA]</scope>
</reference>
<name>A0ABD1WG81_9LAMI</name>
<evidence type="ECO:0000313" key="2">
    <source>
        <dbReference type="Proteomes" id="UP001604277"/>
    </source>
</evidence>
<dbReference type="EMBL" id="JBFOLJ010000003">
    <property type="protein sequence ID" value="KAL2547385.1"/>
    <property type="molecule type" value="Genomic_DNA"/>
</dbReference>
<dbReference type="PANTHER" id="PTHR31344">
    <property type="entry name" value="NUCLEAR PORE COMPLEX PROTEIN NUP205"/>
    <property type="match status" value="1"/>
</dbReference>
<dbReference type="PANTHER" id="PTHR31344:SF15">
    <property type="entry name" value="EEIG1_EHBP1 PROTEIN AMINO-TERMINAL DOMAIN PROTEIN"/>
    <property type="match status" value="1"/>
</dbReference>
<accession>A0ABD1WG81</accession>
<dbReference type="Proteomes" id="UP001604277">
    <property type="component" value="Unassembled WGS sequence"/>
</dbReference>
<dbReference type="InterPro" id="IPR021827">
    <property type="entry name" value="Nup186/Nup192/Nup205"/>
</dbReference>
<protein>
    <submittedName>
        <fullName evidence="1">Nucleolar protein gar2</fullName>
    </submittedName>
</protein>
<organism evidence="1 2">
    <name type="scientific">Forsythia ovata</name>
    <dbReference type="NCBI Taxonomy" id="205694"/>
    <lineage>
        <taxon>Eukaryota</taxon>
        <taxon>Viridiplantae</taxon>
        <taxon>Streptophyta</taxon>
        <taxon>Embryophyta</taxon>
        <taxon>Tracheophyta</taxon>
        <taxon>Spermatophyta</taxon>
        <taxon>Magnoliopsida</taxon>
        <taxon>eudicotyledons</taxon>
        <taxon>Gunneridae</taxon>
        <taxon>Pentapetalae</taxon>
        <taxon>asterids</taxon>
        <taxon>lamiids</taxon>
        <taxon>Lamiales</taxon>
        <taxon>Oleaceae</taxon>
        <taxon>Forsythieae</taxon>
        <taxon>Forsythia</taxon>
    </lineage>
</organism>
<evidence type="ECO:0000313" key="1">
    <source>
        <dbReference type="EMBL" id="KAL2547385.1"/>
    </source>
</evidence>
<dbReference type="AlphaFoldDB" id="A0ABD1WG81"/>
<proteinExistence type="predicted"/>
<keyword evidence="2" id="KW-1185">Reference proteome</keyword>
<comment type="caution">
    <text evidence="1">The sequence shown here is derived from an EMBL/GenBank/DDBJ whole genome shotgun (WGS) entry which is preliminary data.</text>
</comment>
<sequence>MRDNSAVELVYWKFWSSQMLDNGTDQEYIVPSLGTGSSLADGRIEFNESFRLPVTLLREMTIKSGNRDTFQKNCLKFNLYEPRSNQMVKGQLLGTAVVDLVEYGVVKECLSINAPINCKRMYKNTAQPFLFLEIQPVERKEASMDRN</sequence>
<gene>
    <name evidence="1" type="ORF">Fot_08915</name>
</gene>